<organism evidence="1 2">
    <name type="scientific">Blautia wexlerae</name>
    <dbReference type="NCBI Taxonomy" id="418240"/>
    <lineage>
        <taxon>Bacteria</taxon>
        <taxon>Bacillati</taxon>
        <taxon>Bacillota</taxon>
        <taxon>Clostridia</taxon>
        <taxon>Lachnospirales</taxon>
        <taxon>Lachnospiraceae</taxon>
        <taxon>Blautia</taxon>
    </lineage>
</organism>
<protein>
    <submittedName>
        <fullName evidence="1">Uncharacterized protein</fullName>
    </submittedName>
</protein>
<dbReference type="AlphaFoldDB" id="A0A174GXK2"/>
<dbReference type="InterPro" id="IPR029035">
    <property type="entry name" value="DHS-like_NAD/FAD-binding_dom"/>
</dbReference>
<proteinExistence type="predicted"/>
<reference evidence="1 2" key="1">
    <citation type="submission" date="2015-09" db="EMBL/GenBank/DDBJ databases">
        <authorList>
            <consortium name="Pathogen Informatics"/>
        </authorList>
    </citation>
    <scope>NUCLEOTIDE SEQUENCE [LARGE SCALE GENOMIC DNA]</scope>
    <source>
        <strain evidence="1 2">2789STDY5834863</strain>
    </source>
</reference>
<evidence type="ECO:0000313" key="1">
    <source>
        <dbReference type="EMBL" id="CUO66681.1"/>
    </source>
</evidence>
<dbReference type="EMBL" id="CYZN01000036">
    <property type="protein sequence ID" value="CUO66681.1"/>
    <property type="molecule type" value="Genomic_DNA"/>
</dbReference>
<accession>A0A174GXK2</accession>
<dbReference type="RefSeq" id="WP_081019019.1">
    <property type="nucleotide sequence ID" value="NZ_BTHH01000036.1"/>
</dbReference>
<dbReference type="SUPFAM" id="SSF52467">
    <property type="entry name" value="DHS-like NAD/FAD-binding domain"/>
    <property type="match status" value="1"/>
</dbReference>
<gene>
    <name evidence="1" type="ORF">ERS852478_03511</name>
</gene>
<dbReference type="Proteomes" id="UP000095431">
    <property type="component" value="Unassembled WGS sequence"/>
</dbReference>
<sequence>MNCGGIFLIDVSKKSFDSEFPKKIWKRIEAGEYECAASDVLEELGEGEFYSALTDAFSKEKIKTVKNMAVNLLPDIFHGFVITTNYDRILEKVYRDNNNSFEEVSYHIDESDRMNELWTRGNAENRHYLFKIHGDIETERSLVLTEEKYKEKYAPGTIFRIALETIFRNKSFLFLGCSLKGDRTIQLYKEIKKESKLYGYAFVQKPTDEKEAQKRARELSNMLIHPIWYPKTDVKHESVKVLLRYIGKQVNQVKKNSK</sequence>
<evidence type="ECO:0000313" key="2">
    <source>
        <dbReference type="Proteomes" id="UP000095431"/>
    </source>
</evidence>
<name>A0A174GXK2_9FIRM</name>
<dbReference type="Pfam" id="PF13289">
    <property type="entry name" value="SIR2_2"/>
    <property type="match status" value="1"/>
</dbReference>